<dbReference type="InterPro" id="IPR000668">
    <property type="entry name" value="Peptidase_C1A_C"/>
</dbReference>
<dbReference type="InterPro" id="IPR038765">
    <property type="entry name" value="Papain-like_cys_pep_sf"/>
</dbReference>
<dbReference type="SUPFAM" id="SSF54001">
    <property type="entry name" value="Cysteine proteinases"/>
    <property type="match status" value="1"/>
</dbReference>
<name>A0A6C0C1Y2_9ZZZZ</name>
<dbReference type="PROSITE" id="PS00139">
    <property type="entry name" value="THIOL_PROTEASE_CYS"/>
    <property type="match status" value="1"/>
</dbReference>
<dbReference type="Gene3D" id="3.90.70.10">
    <property type="entry name" value="Cysteine proteinases"/>
    <property type="match status" value="1"/>
</dbReference>
<dbReference type="PROSITE" id="PS00640">
    <property type="entry name" value="THIOL_PROTEASE_ASN"/>
    <property type="match status" value="1"/>
</dbReference>
<comment type="similarity">
    <text evidence="1">Belongs to the peptidase C1 family.</text>
</comment>
<dbReference type="InterPro" id="IPR000169">
    <property type="entry name" value="Pept_cys_AS"/>
</dbReference>
<dbReference type="GO" id="GO:0006508">
    <property type="term" value="P:proteolysis"/>
    <property type="evidence" value="ECO:0007669"/>
    <property type="project" value="InterPro"/>
</dbReference>
<dbReference type="InterPro" id="IPR025660">
    <property type="entry name" value="Pept_his_AS"/>
</dbReference>
<reference evidence="4" key="1">
    <citation type="journal article" date="2020" name="Nature">
        <title>Giant virus diversity and host interactions through global metagenomics.</title>
        <authorList>
            <person name="Schulz F."/>
            <person name="Roux S."/>
            <person name="Paez-Espino D."/>
            <person name="Jungbluth S."/>
            <person name="Walsh D.A."/>
            <person name="Denef V.J."/>
            <person name="McMahon K.D."/>
            <person name="Konstantinidis K.T."/>
            <person name="Eloe-Fadrosh E.A."/>
            <person name="Kyrpides N.C."/>
            <person name="Woyke T."/>
        </authorList>
    </citation>
    <scope>NUCLEOTIDE SEQUENCE</scope>
    <source>
        <strain evidence="4">GVMAG-M-3300020182-33</strain>
    </source>
</reference>
<protein>
    <recommendedName>
        <fullName evidence="3">Peptidase C1A papain C-terminal domain-containing protein</fullName>
    </recommendedName>
</protein>
<dbReference type="InterPro" id="IPR025661">
    <property type="entry name" value="Pept_asp_AS"/>
</dbReference>
<dbReference type="InterPro" id="IPR013128">
    <property type="entry name" value="Peptidase_C1A"/>
</dbReference>
<organism evidence="4">
    <name type="scientific">viral metagenome</name>
    <dbReference type="NCBI Taxonomy" id="1070528"/>
    <lineage>
        <taxon>unclassified sequences</taxon>
        <taxon>metagenomes</taxon>
        <taxon>organismal metagenomes</taxon>
    </lineage>
</organism>
<dbReference type="PROSITE" id="PS00639">
    <property type="entry name" value="THIOL_PROTEASE_HIS"/>
    <property type="match status" value="1"/>
</dbReference>
<dbReference type="SMART" id="SM00645">
    <property type="entry name" value="Pept_C1"/>
    <property type="match status" value="1"/>
</dbReference>
<evidence type="ECO:0000259" key="3">
    <source>
        <dbReference type="SMART" id="SM00645"/>
    </source>
</evidence>
<dbReference type="AlphaFoldDB" id="A0A6C0C1Y2"/>
<feature type="domain" description="Peptidase C1A papain C-terminal" evidence="3">
    <location>
        <begin position="31"/>
        <end position="231"/>
    </location>
</feature>
<keyword evidence="2" id="KW-1015">Disulfide bond</keyword>
<dbReference type="GO" id="GO:0008234">
    <property type="term" value="F:cysteine-type peptidase activity"/>
    <property type="evidence" value="ECO:0007669"/>
    <property type="project" value="InterPro"/>
</dbReference>
<evidence type="ECO:0000313" key="4">
    <source>
        <dbReference type="EMBL" id="QHS97794.1"/>
    </source>
</evidence>
<proteinExistence type="inferred from homology"/>
<dbReference type="EMBL" id="MN739304">
    <property type="protein sequence ID" value="QHS97794.1"/>
    <property type="molecule type" value="Genomic_DNA"/>
</dbReference>
<accession>A0A6C0C1Y2</accession>
<dbReference type="Pfam" id="PF00112">
    <property type="entry name" value="Peptidase_C1"/>
    <property type="match status" value="1"/>
</dbReference>
<evidence type="ECO:0000256" key="1">
    <source>
        <dbReference type="ARBA" id="ARBA00008455"/>
    </source>
</evidence>
<evidence type="ECO:0000256" key="2">
    <source>
        <dbReference type="ARBA" id="ARBA00023157"/>
    </source>
</evidence>
<dbReference type="PANTHER" id="PTHR12411">
    <property type="entry name" value="CYSTEINE PROTEASE FAMILY C1-RELATED"/>
    <property type="match status" value="1"/>
</dbReference>
<dbReference type="PRINTS" id="PR00705">
    <property type="entry name" value="PAPAIN"/>
</dbReference>
<sequence>MFACKISFACMTLSFLLLRCYSQRRSHDYLVDWRHTGFLTRVKNQSHCGSCWAQAALAVVEVHLVQCGIVYTPTDLNVRPLLEWNRPLHGCHGGTVREAVEHMHNYGVYSDVLECTREGAQYKHILPPALVHGVILERRYSAVISSLLAAPLIVLVGALKQDFFYYKQGVFDGRCCSSVNHAMVLVGINTFEQYWILRNSWGENWGETGYMRVSFGAAERCGMFHEITSIALPCPTQTNGFNPPHYSI</sequence>